<organism evidence="5 6">
    <name type="scientific">Rotaria sordida</name>
    <dbReference type="NCBI Taxonomy" id="392033"/>
    <lineage>
        <taxon>Eukaryota</taxon>
        <taxon>Metazoa</taxon>
        <taxon>Spiralia</taxon>
        <taxon>Gnathifera</taxon>
        <taxon>Rotifera</taxon>
        <taxon>Eurotatoria</taxon>
        <taxon>Bdelloidea</taxon>
        <taxon>Philodinida</taxon>
        <taxon>Philodinidae</taxon>
        <taxon>Rotaria</taxon>
    </lineage>
</organism>
<dbReference type="Pfam" id="PF13676">
    <property type="entry name" value="TIR_2"/>
    <property type="match status" value="1"/>
</dbReference>
<dbReference type="AlphaFoldDB" id="A0A815U0H4"/>
<dbReference type="SUPFAM" id="SSF52200">
    <property type="entry name" value="Toll/Interleukin receptor TIR domain"/>
    <property type="match status" value="1"/>
</dbReference>
<sequence length="579" mass="63669">MRTNVVEVPMDGNNATGSAPPTPTGQPQTQISTTSNCDQRMQSISERHIMISYHHDSSHTIAETLRTQLRMIGYNVWMDRNDLHGSIHGGMAAAVENSFIVLFCINHEYFNSEFCEKEVKYTDKIHMNFIPCLLEAGYQPRSWLGVIIGDQLYIDFSPPNNFATAFEELIAEIKAIENRLQISHVDTSMLRPVEDTENTTVMSTLTTIPSASNQAQHDCLRCVILSRLQRHHQTLETQSYNSSIKKKSANSIIHVSVKSPSNTRPITKYPNNATLRWNSSGITIVGTAGVSGTNSTLLKIPYGLAFDSSNTLYIADYSNNRIQKLITGTLICTTAAGQSDGTSGNTPDKFNRPTGILFDSNDNMYITDRVNNRVQLWNKGASSGTTVAGTGGTSNISLYNPTTCVSGSTSDTMYILDTYNHRIISYPSGTVVAGGNLAGTSNTQLNYPVGFVYDSVSQSFLISNYGTNKIVRWLLGAYNWTHVAGNVNGNTGSDSSSFNQPLGITMDPMGNIYVADTTNHRIQFFLAGESNGTTIAGITGVSGNNSTLLYTPYWVILDNQLNLYVSDTFNHRVQKFVRY</sequence>
<dbReference type="Proteomes" id="UP000663889">
    <property type="component" value="Unassembled WGS sequence"/>
</dbReference>
<dbReference type="InterPro" id="IPR001258">
    <property type="entry name" value="NHL_repeat"/>
</dbReference>
<dbReference type="Gene3D" id="2.120.10.30">
    <property type="entry name" value="TolB, C-terminal domain"/>
    <property type="match status" value="2"/>
</dbReference>
<name>A0A815U0H4_9BILA</name>
<dbReference type="Pfam" id="PF01436">
    <property type="entry name" value="NHL"/>
    <property type="match status" value="2"/>
</dbReference>
<dbReference type="PROSITE" id="PS51125">
    <property type="entry name" value="NHL"/>
    <property type="match status" value="1"/>
</dbReference>
<dbReference type="Gene3D" id="3.40.50.10140">
    <property type="entry name" value="Toll/interleukin-1 receptor homology (TIR) domain"/>
    <property type="match status" value="1"/>
</dbReference>
<keyword evidence="1" id="KW-0677">Repeat</keyword>
<evidence type="ECO:0000256" key="3">
    <source>
        <dbReference type="SAM" id="MobiDB-lite"/>
    </source>
</evidence>
<feature type="compositionally biased region" description="Low complexity" evidence="3">
    <location>
        <begin position="15"/>
        <end position="34"/>
    </location>
</feature>
<dbReference type="InterPro" id="IPR011042">
    <property type="entry name" value="6-blade_b-propeller_TolB-like"/>
</dbReference>
<gene>
    <name evidence="5" type="ORF">SEV965_LOCUS36563</name>
</gene>
<dbReference type="PANTHER" id="PTHR46270">
    <property type="entry name" value="ARMADILLO-TYPE FOLD-RELATED"/>
    <property type="match status" value="1"/>
</dbReference>
<dbReference type="GO" id="GO:0007165">
    <property type="term" value="P:signal transduction"/>
    <property type="evidence" value="ECO:0007669"/>
    <property type="project" value="InterPro"/>
</dbReference>
<dbReference type="CDD" id="cd05819">
    <property type="entry name" value="NHL"/>
    <property type="match status" value="1"/>
</dbReference>
<dbReference type="SUPFAM" id="SSF101898">
    <property type="entry name" value="NHL repeat"/>
    <property type="match status" value="1"/>
</dbReference>
<evidence type="ECO:0000313" key="5">
    <source>
        <dbReference type="EMBL" id="CAF1511137.1"/>
    </source>
</evidence>
<protein>
    <recommendedName>
        <fullName evidence="4">TIR domain-containing protein</fullName>
    </recommendedName>
</protein>
<dbReference type="EMBL" id="CAJNOU010006727">
    <property type="protein sequence ID" value="CAF1511137.1"/>
    <property type="molecule type" value="Genomic_DNA"/>
</dbReference>
<evidence type="ECO:0000256" key="1">
    <source>
        <dbReference type="ARBA" id="ARBA00022737"/>
    </source>
</evidence>
<dbReference type="Gene3D" id="2.40.10.500">
    <property type="match status" value="1"/>
</dbReference>
<dbReference type="SUPFAM" id="SSF63829">
    <property type="entry name" value="Calcium-dependent phosphotriesterase"/>
    <property type="match status" value="1"/>
</dbReference>
<accession>A0A815U0H4</accession>
<evidence type="ECO:0000259" key="4">
    <source>
        <dbReference type="Pfam" id="PF13676"/>
    </source>
</evidence>
<dbReference type="InterPro" id="IPR000157">
    <property type="entry name" value="TIR_dom"/>
</dbReference>
<feature type="domain" description="TIR" evidence="4">
    <location>
        <begin position="49"/>
        <end position="170"/>
    </location>
</feature>
<evidence type="ECO:0000256" key="2">
    <source>
        <dbReference type="PROSITE-ProRule" id="PRU00504"/>
    </source>
</evidence>
<dbReference type="InterPro" id="IPR035897">
    <property type="entry name" value="Toll_tir_struct_dom_sf"/>
</dbReference>
<feature type="region of interest" description="Disordered" evidence="3">
    <location>
        <begin position="1"/>
        <end position="34"/>
    </location>
</feature>
<reference evidence="5" key="1">
    <citation type="submission" date="2021-02" db="EMBL/GenBank/DDBJ databases">
        <authorList>
            <person name="Nowell W R."/>
        </authorList>
    </citation>
    <scope>NUCLEOTIDE SEQUENCE</scope>
</reference>
<feature type="repeat" description="NHL" evidence="2">
    <location>
        <begin position="485"/>
        <end position="528"/>
    </location>
</feature>
<evidence type="ECO:0000313" key="6">
    <source>
        <dbReference type="Proteomes" id="UP000663889"/>
    </source>
</evidence>
<comment type="caution">
    <text evidence="5">The sequence shown here is derived from an EMBL/GenBank/DDBJ whole genome shotgun (WGS) entry which is preliminary data.</text>
</comment>
<proteinExistence type="predicted"/>
<dbReference type="PANTHER" id="PTHR46270:SF2">
    <property type="entry name" value="TIR DOMAIN-CONTAINING PROTEIN"/>
    <property type="match status" value="1"/>
</dbReference>